<evidence type="ECO:0000313" key="2">
    <source>
        <dbReference type="EMBL" id="ALM25942.1"/>
    </source>
</evidence>
<organism evidence="2 3">
    <name type="scientific">Elephant endotheliotropic herpesvirus 4</name>
    <dbReference type="NCBI Taxonomy" id="548914"/>
    <lineage>
        <taxon>Viruses</taxon>
        <taxon>Duplodnaviria</taxon>
        <taxon>Heunggongvirae</taxon>
        <taxon>Peploviricota</taxon>
        <taxon>Herviviricetes</taxon>
        <taxon>Herpesvirales</taxon>
        <taxon>Orthoherpesviridae</taxon>
        <taxon>Betaherpesvirinae</taxon>
        <taxon>Proboscivirus</taxon>
    </lineage>
</organism>
<name>A0A0S1TQ68_9BETA</name>
<dbReference type="RefSeq" id="YP_009179250.1">
    <property type="nucleotide sequence ID" value="NC_028379.1"/>
</dbReference>
<sequence>MPHAHPSSVVVLAVCFFFGVNDCIKVDHYSMYTTENLTELVNKRILLCNGIPLHDLASRLEMELIDLYLQTCIRPHRESTYMFYSNIRKEVYVDIYVTKILSTILFLVILLCICSFNYKKGKLKIYLTDLFTSIYSILLHIKFNIYYKNDLYDFHSNLTLSVLYYLLFFLV</sequence>
<reference evidence="2 3" key="4">
    <citation type="journal article" date="2016" name="MSphere">
        <title>Complete Genome Sequence of Elephant Endotheliotropic Herpesvirus 4, the First Example of a GC-Rich Branch Proboscivirus.</title>
        <authorList>
            <person name="Ling P.D."/>
            <person name="Long S.Y."/>
            <person name="Fuery A."/>
            <person name="Peng R.S."/>
            <person name="Heaggans S.Y."/>
            <person name="Qin X."/>
            <person name="Worley K.C."/>
            <person name="Dugan S."/>
            <person name="Hayward G.S."/>
        </authorList>
    </citation>
    <scope>NUCLEOTIDE SEQUENCE [LARGE SCALE GENOMIC DNA]</scope>
    <source>
        <strain evidence="2">North American NAP69</strain>
    </source>
</reference>
<dbReference type="KEGG" id="vg:26196531"/>
<keyword evidence="3" id="KW-1185">Reference proteome</keyword>
<dbReference type="Proteomes" id="UP000161618">
    <property type="component" value="Segment"/>
</dbReference>
<evidence type="ECO:0000313" key="3">
    <source>
        <dbReference type="Proteomes" id="UP000161618"/>
    </source>
</evidence>
<reference evidence="3" key="3">
    <citation type="journal article" date="2014" name="J. Virol.">
        <title>Comparative genome analysis of four elephant endotheliotropic herpesviruses, EEHV3, EEHV4, EEHV5, and EEHV6, from cases of hemorrhagic disease or viremia.</title>
        <authorList>
            <person name="Zong JC"/>
            <person name="Latimer EM"/>
            <person name="Long SY"/>
            <person name="Richman LK"/>
            <person name="Heaggans SY"/>
            <person name="Hayward GS."/>
        </authorList>
    </citation>
    <scope>NUCLEOTIDE SEQUENCE [LARGE SCALE GENOMIC DNA]</scope>
</reference>
<gene>
    <name evidence="2" type="primary">E9C</name>
</gene>
<feature type="transmembrane region" description="Helical" evidence="1">
    <location>
        <begin position="125"/>
        <end position="145"/>
    </location>
</feature>
<evidence type="ECO:0000256" key="1">
    <source>
        <dbReference type="SAM" id="Phobius"/>
    </source>
</evidence>
<feature type="transmembrane region" description="Helical" evidence="1">
    <location>
        <begin position="151"/>
        <end position="170"/>
    </location>
</feature>
<dbReference type="GeneID" id="26196531"/>
<reference evidence="3" key="1">
    <citation type="journal article" date="2009" name="Vet. Pathol.">
        <title>Clinico-pathologic features of fatal disease attributed to new variants of endotheliotropic herpesviruses in two Asian elephants (Elephas maximus).</title>
        <authorList>
            <person name="Garner M.M."/>
            <person name="Helmick K."/>
            <person name="Ochsenreiter J."/>
            <person name="Richman L.K."/>
            <person name="Latimer E."/>
            <person name="Wise A.G."/>
            <person name="Maes R.K."/>
            <person name="Kiupel M."/>
            <person name="Nordhausen R.W."/>
            <person name="Zong J.C."/>
            <person name="Hayward G.S."/>
        </authorList>
    </citation>
    <scope>NUCLEOTIDE SEQUENCE [LARGE SCALE GENOMIC DNA]</scope>
</reference>
<reference evidence="2 3" key="5">
    <citation type="journal article" date="2016" name="MSphere">
        <title>Comparison of the Gene Coding Contents and Other Unusual Features of the GC-Rich and AT-Rich Branch Probosciviruses.</title>
        <authorList>
            <person name="Ling P.D."/>
            <person name="Long S.Y."/>
            <person name="Zong J.C."/>
            <person name="Heaggans S.Y."/>
            <person name="Qin X."/>
            <person name="Hayward G.S."/>
        </authorList>
    </citation>
    <scope>NUCLEOTIDE SEQUENCE [LARGE SCALE GENOMIC DNA]</scope>
    <source>
        <strain evidence="2">North American NAP69</strain>
    </source>
</reference>
<dbReference type="EMBL" id="KT832477">
    <property type="protein sequence ID" value="ALM25942.1"/>
    <property type="molecule type" value="Genomic_DNA"/>
</dbReference>
<keyword evidence="1" id="KW-1133">Transmembrane helix</keyword>
<keyword evidence="1" id="KW-0812">Transmembrane</keyword>
<reference evidence="3" key="2">
    <citation type="journal article" date="2011" name="Vet. Microbiol.">
        <title>Detection and evaluation of novel herpesviruses in routine and pathological samples from Asian and African elephants: identification of two new probosciviruses (EEHV5 and EEHV6) and two new gammaherpesviruses (EGHV3B and EGHV5).</title>
        <authorList>
            <person name="Latimer E"/>
            <person name="Zong JC"/>
            <person name="Heaggans SY"/>
            <person name="Richman LK"/>
            <person name="Hayward GS."/>
        </authorList>
    </citation>
    <scope>NUCLEOTIDE SEQUENCE [LARGE SCALE GENOMIC DNA]</scope>
</reference>
<accession>A0A0S1TQ68</accession>
<feature type="transmembrane region" description="Helical" evidence="1">
    <location>
        <begin position="95"/>
        <end position="118"/>
    </location>
</feature>
<protein>
    <submittedName>
        <fullName evidence="2">Protein E9C</fullName>
    </submittedName>
</protein>
<proteinExistence type="predicted"/>
<keyword evidence="1" id="KW-0472">Membrane</keyword>